<dbReference type="InterPro" id="IPR001444">
    <property type="entry name" value="Flag_bb_rod_N"/>
</dbReference>
<evidence type="ECO:0000256" key="2">
    <source>
        <dbReference type="ARBA" id="ARBA00009677"/>
    </source>
</evidence>
<dbReference type="GO" id="GO:0009425">
    <property type="term" value="C:bacterial-type flagellum basal body"/>
    <property type="evidence" value="ECO:0007669"/>
    <property type="project" value="UniProtKB-SubCell"/>
</dbReference>
<gene>
    <name evidence="8" type="ORF">SAMN05216257_104209</name>
</gene>
<comment type="similarity">
    <text evidence="2 4">Belongs to the flagella basal body rod proteins family.</text>
</comment>
<evidence type="ECO:0000259" key="7">
    <source>
        <dbReference type="Pfam" id="PF22692"/>
    </source>
</evidence>
<evidence type="ECO:0000313" key="8">
    <source>
        <dbReference type="EMBL" id="SDK72830.1"/>
    </source>
</evidence>
<keyword evidence="3 4" id="KW-0975">Bacterial flagellum</keyword>
<dbReference type="NCBIfam" id="TIGR03506">
    <property type="entry name" value="FlgEFG_subfam"/>
    <property type="match status" value="1"/>
</dbReference>
<dbReference type="SUPFAM" id="SSF117143">
    <property type="entry name" value="Flagellar hook protein flgE"/>
    <property type="match status" value="1"/>
</dbReference>
<dbReference type="Pfam" id="PF22692">
    <property type="entry name" value="LlgE_F_G_D1"/>
    <property type="match status" value="1"/>
</dbReference>
<feature type="domain" description="Flagellar hook protein FlgE/F/G-like D1" evidence="7">
    <location>
        <begin position="82"/>
        <end position="148"/>
    </location>
</feature>
<dbReference type="Pfam" id="PF06429">
    <property type="entry name" value="Flg_bbr_C"/>
    <property type="match status" value="1"/>
</dbReference>
<evidence type="ECO:0000256" key="4">
    <source>
        <dbReference type="RuleBase" id="RU362116"/>
    </source>
</evidence>
<dbReference type="Pfam" id="PF00460">
    <property type="entry name" value="Flg_bb_rod"/>
    <property type="match status" value="1"/>
</dbReference>
<dbReference type="GO" id="GO:0071978">
    <property type="term" value="P:bacterial-type flagellum-dependent swarming motility"/>
    <property type="evidence" value="ECO:0007669"/>
    <property type="project" value="TreeGrafter"/>
</dbReference>
<keyword evidence="8" id="KW-0969">Cilium</keyword>
<dbReference type="AlphaFoldDB" id="A0A1G9E9K3"/>
<keyword evidence="8" id="KW-0282">Flagellum</keyword>
<dbReference type="InterPro" id="IPR020013">
    <property type="entry name" value="Flagellar_FlgE/F/G"/>
</dbReference>
<keyword evidence="9" id="KW-1185">Reference proteome</keyword>
<accession>A0A1G9E9K3</accession>
<organism evidence="8 9">
    <name type="scientific">Meinhardsimonia xiamenensis</name>
    <dbReference type="NCBI Taxonomy" id="990712"/>
    <lineage>
        <taxon>Bacteria</taxon>
        <taxon>Pseudomonadati</taxon>
        <taxon>Pseudomonadota</taxon>
        <taxon>Alphaproteobacteria</taxon>
        <taxon>Rhodobacterales</taxon>
        <taxon>Paracoccaceae</taxon>
        <taxon>Meinhardsimonia</taxon>
    </lineage>
</organism>
<dbReference type="EMBL" id="FNFV01000004">
    <property type="protein sequence ID" value="SDK72830.1"/>
    <property type="molecule type" value="Genomic_DNA"/>
</dbReference>
<evidence type="ECO:0000256" key="1">
    <source>
        <dbReference type="ARBA" id="ARBA00004117"/>
    </source>
</evidence>
<dbReference type="OrthoDB" id="9804559at2"/>
<dbReference type="PANTHER" id="PTHR30435">
    <property type="entry name" value="FLAGELLAR PROTEIN"/>
    <property type="match status" value="1"/>
</dbReference>
<dbReference type="InterPro" id="IPR010930">
    <property type="entry name" value="Flg_bb/hook_C_dom"/>
</dbReference>
<name>A0A1G9E9K3_9RHOB</name>
<feature type="domain" description="Flagellar basal-body/hook protein C-terminal" evidence="6">
    <location>
        <begin position="191"/>
        <end position="233"/>
    </location>
</feature>
<dbReference type="NCBIfam" id="NF009332">
    <property type="entry name" value="PRK12690.1"/>
    <property type="match status" value="1"/>
</dbReference>
<dbReference type="InterPro" id="IPR037925">
    <property type="entry name" value="FlgE/F/G-like"/>
</dbReference>
<dbReference type="STRING" id="990712.SAMN05216257_104209"/>
<feature type="domain" description="Flagellar basal body rod protein N-terminal" evidence="5">
    <location>
        <begin position="7"/>
        <end position="35"/>
    </location>
</feature>
<protein>
    <submittedName>
        <fullName evidence="8">Flagellar basal-body rod protein FlgF</fullName>
    </submittedName>
</protein>
<evidence type="ECO:0000259" key="5">
    <source>
        <dbReference type="Pfam" id="PF00460"/>
    </source>
</evidence>
<sequence>MANVGYVTLTRLSGLKREFDAIAQNVANMSTTGYRREGVIFSEFIARGGNAGGALSMAAGRARVFDMAQGGLQQTGGRFDFAIEGEGFFLLETPDGPALTRAGSFTPSPEGELVAPDGARLLDAGGAPIFVPPDARNIALATDGTLTADGQPIAQVGLYAASQPERMSRLPGARFAAEGGVEPVAGGVILQGFLEGANVQPVTEIARMIEVQHAYEAGRNLLEREDERIRDVLRTLGK</sequence>
<dbReference type="RefSeq" id="WP_092500425.1">
    <property type="nucleotide sequence ID" value="NZ_FNFV01000004.1"/>
</dbReference>
<dbReference type="Proteomes" id="UP000199328">
    <property type="component" value="Unassembled WGS sequence"/>
</dbReference>
<evidence type="ECO:0000313" key="9">
    <source>
        <dbReference type="Proteomes" id="UP000199328"/>
    </source>
</evidence>
<dbReference type="InterPro" id="IPR053967">
    <property type="entry name" value="LlgE_F_G-like_D1"/>
</dbReference>
<keyword evidence="8" id="KW-0966">Cell projection</keyword>
<evidence type="ECO:0000256" key="3">
    <source>
        <dbReference type="ARBA" id="ARBA00023143"/>
    </source>
</evidence>
<comment type="subcellular location">
    <subcellularLocation>
        <location evidence="1 4">Bacterial flagellum basal body</location>
    </subcellularLocation>
</comment>
<evidence type="ECO:0000259" key="6">
    <source>
        <dbReference type="Pfam" id="PF06429"/>
    </source>
</evidence>
<dbReference type="PANTHER" id="PTHR30435:SF19">
    <property type="entry name" value="FLAGELLAR BASAL-BODY ROD PROTEIN FLGG"/>
    <property type="match status" value="1"/>
</dbReference>
<proteinExistence type="inferred from homology"/>
<reference evidence="9" key="1">
    <citation type="submission" date="2016-10" db="EMBL/GenBank/DDBJ databases">
        <authorList>
            <person name="Varghese N."/>
            <person name="Submissions S."/>
        </authorList>
    </citation>
    <scope>NUCLEOTIDE SEQUENCE [LARGE SCALE GENOMIC DNA]</scope>
    <source>
        <strain evidence="9">CGMCC 1.10789</strain>
    </source>
</reference>